<reference evidence="8 9" key="1">
    <citation type="submission" date="2017-07" db="EMBL/GenBank/DDBJ databases">
        <title>Draft Genome Sequences of Select Purple Nonsulfur Bacteria.</title>
        <authorList>
            <person name="Lasarre B."/>
            <person name="Mckinlay J.B."/>
        </authorList>
    </citation>
    <scope>NUCLEOTIDE SEQUENCE [LARGE SCALE GENOMIC DNA]</scope>
    <source>
        <strain evidence="8 9">DSM 11907</strain>
    </source>
</reference>
<dbReference type="Pfam" id="PF06305">
    <property type="entry name" value="LapA_dom"/>
    <property type="match status" value="1"/>
</dbReference>
<evidence type="ECO:0000256" key="1">
    <source>
        <dbReference type="ARBA" id="ARBA00022475"/>
    </source>
</evidence>
<evidence type="ECO:0000313" key="8">
    <source>
        <dbReference type="EMBL" id="RAI38411.1"/>
    </source>
</evidence>
<keyword evidence="3 6" id="KW-1133">Transmembrane helix</keyword>
<evidence type="ECO:0000256" key="2">
    <source>
        <dbReference type="ARBA" id="ARBA00022692"/>
    </source>
</evidence>
<protein>
    <recommendedName>
        <fullName evidence="7">Lipopolysaccharide assembly protein A domain-containing protein</fullName>
    </recommendedName>
</protein>
<comment type="caution">
    <text evidence="8">The sequence shown here is derived from an EMBL/GenBank/DDBJ whole genome shotgun (WGS) entry which is preliminary data.</text>
</comment>
<feature type="transmembrane region" description="Helical" evidence="6">
    <location>
        <begin position="50"/>
        <end position="71"/>
    </location>
</feature>
<name>A0A327KJQ1_9BRAD</name>
<keyword evidence="9" id="KW-1185">Reference proteome</keyword>
<evidence type="ECO:0000256" key="3">
    <source>
        <dbReference type="ARBA" id="ARBA00022989"/>
    </source>
</evidence>
<proteinExistence type="predicted"/>
<accession>A0A327KJQ1</accession>
<dbReference type="RefSeq" id="WP_111357549.1">
    <property type="nucleotide sequence ID" value="NZ_NHSK01000091.1"/>
</dbReference>
<dbReference type="Proteomes" id="UP000248863">
    <property type="component" value="Unassembled WGS sequence"/>
</dbReference>
<organism evidence="8 9">
    <name type="scientific">Rhodoplanes elegans</name>
    <dbReference type="NCBI Taxonomy" id="29408"/>
    <lineage>
        <taxon>Bacteria</taxon>
        <taxon>Pseudomonadati</taxon>
        <taxon>Pseudomonadota</taxon>
        <taxon>Alphaproteobacteria</taxon>
        <taxon>Hyphomicrobiales</taxon>
        <taxon>Nitrobacteraceae</taxon>
        <taxon>Rhodoplanes</taxon>
    </lineage>
</organism>
<dbReference type="InterPro" id="IPR010445">
    <property type="entry name" value="LapA_dom"/>
</dbReference>
<evidence type="ECO:0000313" key="9">
    <source>
        <dbReference type="Proteomes" id="UP000248863"/>
    </source>
</evidence>
<dbReference type="EMBL" id="NPEU01000127">
    <property type="protein sequence ID" value="RAI38411.1"/>
    <property type="molecule type" value="Genomic_DNA"/>
</dbReference>
<keyword evidence="4 6" id="KW-0472">Membrane</keyword>
<evidence type="ECO:0000259" key="7">
    <source>
        <dbReference type="Pfam" id="PF06305"/>
    </source>
</evidence>
<dbReference type="GO" id="GO:0005886">
    <property type="term" value="C:plasma membrane"/>
    <property type="evidence" value="ECO:0007669"/>
    <property type="project" value="InterPro"/>
</dbReference>
<feature type="domain" description="Lipopolysaccharide assembly protein A" evidence="7">
    <location>
        <begin position="44"/>
        <end position="93"/>
    </location>
</feature>
<keyword evidence="5" id="KW-0175">Coiled coil</keyword>
<sequence length="120" mass="13045">MIRKIIAVIVLLPLAIALVALALVNRHAVPISLDAFNPGDLKYAVQVPLFVLVLGLVALGVLVGGVATWLNQGKWRRAARRAEWELGSARAEIAELKQRVADAEDEGRRWPPRALSRPAA</sequence>
<gene>
    <name evidence="8" type="ORF">CH338_12745</name>
</gene>
<feature type="coiled-coil region" evidence="5">
    <location>
        <begin position="79"/>
        <end position="106"/>
    </location>
</feature>
<evidence type="ECO:0000256" key="4">
    <source>
        <dbReference type="ARBA" id="ARBA00023136"/>
    </source>
</evidence>
<dbReference type="AlphaFoldDB" id="A0A327KJQ1"/>
<keyword evidence="1" id="KW-1003">Cell membrane</keyword>
<evidence type="ECO:0000256" key="6">
    <source>
        <dbReference type="SAM" id="Phobius"/>
    </source>
</evidence>
<keyword evidence="2 6" id="KW-0812">Transmembrane</keyword>
<evidence type="ECO:0000256" key="5">
    <source>
        <dbReference type="SAM" id="Coils"/>
    </source>
</evidence>
<dbReference type="OrthoDB" id="7961180at2"/>